<dbReference type="InterPro" id="IPR029060">
    <property type="entry name" value="PIN-like_dom_sf"/>
</dbReference>
<sequence>MNKQYRIYLDVCCLNRPFDDQTQWRIRLETEAILEIINHCLSGKWQLVSSTALELEIARTPDVNRREQVQKVLTMAHDKILVTEEITRRAIELTTFNIKKFDAFHLACAENNADIFLTTDSRLLSKSLTYKDNINIIVANPMFWLAEATDNIGQGGENDPN</sequence>
<evidence type="ECO:0000259" key="1">
    <source>
        <dbReference type="Pfam" id="PF01850"/>
    </source>
</evidence>
<proteinExistence type="predicted"/>
<evidence type="ECO:0000313" key="2">
    <source>
        <dbReference type="EMBL" id="QXE25783.1"/>
    </source>
</evidence>
<dbReference type="Proteomes" id="UP000683511">
    <property type="component" value="Chromosome"/>
</dbReference>
<evidence type="ECO:0000313" key="3">
    <source>
        <dbReference type="Proteomes" id="UP000683511"/>
    </source>
</evidence>
<dbReference type="InterPro" id="IPR002716">
    <property type="entry name" value="PIN_dom"/>
</dbReference>
<keyword evidence="3" id="KW-1185">Reference proteome</keyword>
<dbReference type="SUPFAM" id="SSF88723">
    <property type="entry name" value="PIN domain-like"/>
    <property type="match status" value="1"/>
</dbReference>
<reference evidence="2" key="1">
    <citation type="submission" date="2017-04" db="EMBL/GenBank/DDBJ databases">
        <title>Genome deletions in a multicellular cyanobacterial endosymbiont for morphological adaptation in marine diatoms.</title>
        <authorList>
            <person name="Wang Y."/>
            <person name="Gao H."/>
            <person name="Li R."/>
            <person name="Xu X."/>
        </authorList>
    </citation>
    <scope>NUCLEOTIDE SEQUENCE</scope>
    <source>
        <strain evidence="2">FACHB 800</strain>
    </source>
</reference>
<accession>A0A975Y6Y8</accession>
<dbReference type="KEGG" id="rsin:B6N60_04503"/>
<protein>
    <recommendedName>
        <fullName evidence="1">PIN domain-containing protein</fullName>
    </recommendedName>
</protein>
<gene>
    <name evidence="2" type="ORF">B6N60_04503</name>
</gene>
<dbReference type="AlphaFoldDB" id="A0A975Y6Y8"/>
<name>A0A975Y6Y8_9NOST</name>
<dbReference type="EMBL" id="CP021056">
    <property type="protein sequence ID" value="QXE25783.1"/>
    <property type="molecule type" value="Genomic_DNA"/>
</dbReference>
<dbReference type="RefSeq" id="WP_190605688.1">
    <property type="nucleotide sequence ID" value="NZ_CP021056.1"/>
</dbReference>
<feature type="domain" description="PIN" evidence="1">
    <location>
        <begin position="34"/>
        <end position="123"/>
    </location>
</feature>
<organism evidence="2 3">
    <name type="scientific">Richelia sinica FACHB-800</name>
    <dbReference type="NCBI Taxonomy" id="1357546"/>
    <lineage>
        <taxon>Bacteria</taxon>
        <taxon>Bacillati</taxon>
        <taxon>Cyanobacteriota</taxon>
        <taxon>Cyanophyceae</taxon>
        <taxon>Nostocales</taxon>
        <taxon>Nostocaceae</taxon>
        <taxon>Richelia</taxon>
    </lineage>
</organism>
<dbReference type="Gene3D" id="3.40.50.1010">
    <property type="entry name" value="5'-nuclease"/>
    <property type="match status" value="1"/>
</dbReference>
<dbReference type="Pfam" id="PF01850">
    <property type="entry name" value="PIN"/>
    <property type="match status" value="1"/>
</dbReference>